<comment type="caution">
    <text evidence="2">The sequence shown here is derived from an EMBL/GenBank/DDBJ whole genome shotgun (WGS) entry which is preliminary data.</text>
</comment>
<dbReference type="Proteomes" id="UP000737018">
    <property type="component" value="Unassembled WGS sequence"/>
</dbReference>
<dbReference type="AlphaFoldDB" id="A0A8J4VGE6"/>
<sequence>MDSEAIYINFVLQGHGSKKSRKPQPSHDRVPQEGDDSSDMDMDEKSRGGSFEVYSASGSSRGDIIALSSSEERDSVEKVVPNSQSLSGAAEGTSGGSDYEEKIISSSGRREIHKVKKNDD</sequence>
<evidence type="ECO:0000256" key="1">
    <source>
        <dbReference type="SAM" id="MobiDB-lite"/>
    </source>
</evidence>
<evidence type="ECO:0000313" key="2">
    <source>
        <dbReference type="EMBL" id="KAF3948026.1"/>
    </source>
</evidence>
<feature type="compositionally biased region" description="Acidic residues" evidence="1">
    <location>
        <begin position="33"/>
        <end position="42"/>
    </location>
</feature>
<proteinExistence type="predicted"/>
<keyword evidence="3" id="KW-1185">Reference proteome</keyword>
<name>A0A8J4VGE6_9ROSI</name>
<feature type="compositionally biased region" description="Basic residues" evidence="1">
    <location>
        <begin position="111"/>
        <end position="120"/>
    </location>
</feature>
<gene>
    <name evidence="2" type="ORF">CMV_025924</name>
</gene>
<dbReference type="OrthoDB" id="10363602at2759"/>
<reference evidence="2" key="1">
    <citation type="submission" date="2020-03" db="EMBL/GenBank/DDBJ databases">
        <title>Castanea mollissima Vanexum genome sequencing.</title>
        <authorList>
            <person name="Staton M."/>
        </authorList>
    </citation>
    <scope>NUCLEOTIDE SEQUENCE</scope>
    <source>
        <tissue evidence="2">Leaf</tissue>
    </source>
</reference>
<protein>
    <submittedName>
        <fullName evidence="2">Uncharacterized protein</fullName>
    </submittedName>
</protein>
<accession>A0A8J4VGE6</accession>
<evidence type="ECO:0000313" key="3">
    <source>
        <dbReference type="Proteomes" id="UP000737018"/>
    </source>
</evidence>
<organism evidence="2 3">
    <name type="scientific">Castanea mollissima</name>
    <name type="common">Chinese chestnut</name>
    <dbReference type="NCBI Taxonomy" id="60419"/>
    <lineage>
        <taxon>Eukaryota</taxon>
        <taxon>Viridiplantae</taxon>
        <taxon>Streptophyta</taxon>
        <taxon>Embryophyta</taxon>
        <taxon>Tracheophyta</taxon>
        <taxon>Spermatophyta</taxon>
        <taxon>Magnoliopsida</taxon>
        <taxon>eudicotyledons</taxon>
        <taxon>Gunneridae</taxon>
        <taxon>Pentapetalae</taxon>
        <taxon>rosids</taxon>
        <taxon>fabids</taxon>
        <taxon>Fagales</taxon>
        <taxon>Fagaceae</taxon>
        <taxon>Castanea</taxon>
    </lineage>
</organism>
<feature type="region of interest" description="Disordered" evidence="1">
    <location>
        <begin position="13"/>
        <end position="120"/>
    </location>
</feature>
<dbReference type="EMBL" id="JRKL02007175">
    <property type="protein sequence ID" value="KAF3948026.1"/>
    <property type="molecule type" value="Genomic_DNA"/>
</dbReference>